<proteinExistence type="predicted"/>
<evidence type="ECO:0000313" key="4">
    <source>
        <dbReference type="Proteomes" id="UP000736672"/>
    </source>
</evidence>
<protein>
    <recommendedName>
        <fullName evidence="5">TLC domain-containing protein</fullName>
    </recommendedName>
</protein>
<keyword evidence="2" id="KW-0472">Membrane</keyword>
<evidence type="ECO:0000256" key="2">
    <source>
        <dbReference type="SAM" id="Phobius"/>
    </source>
</evidence>
<dbReference type="AlphaFoldDB" id="A0A9P9GPM7"/>
<organism evidence="3 4">
    <name type="scientific">Fusarium solani</name>
    <name type="common">Filamentous fungus</name>
    <dbReference type="NCBI Taxonomy" id="169388"/>
    <lineage>
        <taxon>Eukaryota</taxon>
        <taxon>Fungi</taxon>
        <taxon>Dikarya</taxon>
        <taxon>Ascomycota</taxon>
        <taxon>Pezizomycotina</taxon>
        <taxon>Sordariomycetes</taxon>
        <taxon>Hypocreomycetidae</taxon>
        <taxon>Hypocreales</taxon>
        <taxon>Nectriaceae</taxon>
        <taxon>Fusarium</taxon>
        <taxon>Fusarium solani species complex</taxon>
    </lineage>
</organism>
<reference evidence="3" key="1">
    <citation type="journal article" date="2021" name="Nat. Commun.">
        <title>Genetic determinants of endophytism in the Arabidopsis root mycobiome.</title>
        <authorList>
            <person name="Mesny F."/>
            <person name="Miyauchi S."/>
            <person name="Thiergart T."/>
            <person name="Pickel B."/>
            <person name="Atanasova L."/>
            <person name="Karlsson M."/>
            <person name="Huettel B."/>
            <person name="Barry K.W."/>
            <person name="Haridas S."/>
            <person name="Chen C."/>
            <person name="Bauer D."/>
            <person name="Andreopoulos W."/>
            <person name="Pangilinan J."/>
            <person name="LaButti K."/>
            <person name="Riley R."/>
            <person name="Lipzen A."/>
            <person name="Clum A."/>
            <person name="Drula E."/>
            <person name="Henrissat B."/>
            <person name="Kohler A."/>
            <person name="Grigoriev I.V."/>
            <person name="Martin F.M."/>
            <person name="Hacquard S."/>
        </authorList>
    </citation>
    <scope>NUCLEOTIDE SEQUENCE</scope>
    <source>
        <strain evidence="3">FSSC 5 MPI-SDFR-AT-0091</strain>
    </source>
</reference>
<keyword evidence="2" id="KW-0812">Transmembrane</keyword>
<name>A0A9P9GPM7_FUSSL</name>
<comment type="caution">
    <text evidence="3">The sequence shown here is derived from an EMBL/GenBank/DDBJ whole genome shotgun (WGS) entry which is preliminary data.</text>
</comment>
<dbReference type="OrthoDB" id="10010954at2759"/>
<keyword evidence="4" id="KW-1185">Reference proteome</keyword>
<feature type="transmembrane region" description="Helical" evidence="2">
    <location>
        <begin position="217"/>
        <end position="242"/>
    </location>
</feature>
<feature type="transmembrane region" description="Helical" evidence="2">
    <location>
        <begin position="149"/>
        <end position="169"/>
    </location>
</feature>
<feature type="transmembrane region" description="Helical" evidence="2">
    <location>
        <begin position="254"/>
        <end position="275"/>
    </location>
</feature>
<feature type="region of interest" description="Disordered" evidence="1">
    <location>
        <begin position="285"/>
        <end position="305"/>
    </location>
</feature>
<dbReference type="EMBL" id="JAGTJS010000019">
    <property type="protein sequence ID" value="KAH7242841.1"/>
    <property type="molecule type" value="Genomic_DNA"/>
</dbReference>
<evidence type="ECO:0008006" key="5">
    <source>
        <dbReference type="Google" id="ProtNLM"/>
    </source>
</evidence>
<keyword evidence="2" id="KW-1133">Transmembrane helix</keyword>
<evidence type="ECO:0000313" key="3">
    <source>
        <dbReference type="EMBL" id="KAH7242841.1"/>
    </source>
</evidence>
<sequence>MTRPSHNPSVKVEPKIATIENHLLSDLLPYGSVMLASGTILMALISNHLERWVLKKLYGSVYQALENSENERRRRSFTYFHVGTITMIALFCVGVYPVIYFLVGRARFSSPPGRGTTVTVGDILLLLAEIYSAYYLFELCFRTKFASPISIAHHLGLLIITQTALALFANLHEHRDATLEFYMCMVWGSFDVVAELPVFVSMIIWRVRRQDHRLLTFMAHGCFLWVVVAAIVETAATMYLLIRSWARWGLVWRTVTPLIFSLWIITQLYGASRFMRMARAEKRKWKNDTPSSEADEAGDKRECEL</sequence>
<feature type="transmembrane region" description="Helical" evidence="2">
    <location>
        <begin position="115"/>
        <end position="137"/>
    </location>
</feature>
<accession>A0A9P9GPM7</accession>
<evidence type="ECO:0000256" key="1">
    <source>
        <dbReference type="SAM" id="MobiDB-lite"/>
    </source>
</evidence>
<feature type="transmembrane region" description="Helical" evidence="2">
    <location>
        <begin position="79"/>
        <end position="103"/>
    </location>
</feature>
<gene>
    <name evidence="3" type="ORF">B0J15DRAFT_404728</name>
</gene>
<feature type="transmembrane region" description="Helical" evidence="2">
    <location>
        <begin position="181"/>
        <end position="205"/>
    </location>
</feature>
<dbReference type="Proteomes" id="UP000736672">
    <property type="component" value="Unassembled WGS sequence"/>
</dbReference>
<feature type="transmembrane region" description="Helical" evidence="2">
    <location>
        <begin position="27"/>
        <end position="46"/>
    </location>
</feature>